<organism evidence="1 2">
    <name type="scientific">Entomophthora muscae</name>
    <dbReference type="NCBI Taxonomy" id="34485"/>
    <lineage>
        <taxon>Eukaryota</taxon>
        <taxon>Fungi</taxon>
        <taxon>Fungi incertae sedis</taxon>
        <taxon>Zoopagomycota</taxon>
        <taxon>Entomophthoromycotina</taxon>
        <taxon>Entomophthoromycetes</taxon>
        <taxon>Entomophthorales</taxon>
        <taxon>Entomophthoraceae</taxon>
        <taxon>Entomophthora</taxon>
    </lineage>
</organism>
<dbReference type="Proteomes" id="UP001165960">
    <property type="component" value="Unassembled WGS sequence"/>
</dbReference>
<proteinExistence type="predicted"/>
<sequence length="420" mass="46287">MSFLKSGLALKSVPNYFPKSIPAKIGDDACNIDTPSLVVDLDAFEYNLKLLPNIVESISAKGQNIKIRPHYKSHKCPSISVLQHEIGGATGICCAKITEAESLVFGSQSSRAWDILITNQVASERKMERIYNVIKKLAENPQSAPLGVCVDDFFQISLLEKMLASTSFKLDVYIELNVGQERCGVNCPAEALEIAQRITSFTSFNFKGLLAYNGSNQHNRSHLERSETVMSSSFKGKIISCLDTFKENNIKCQIVTGGGTGSFPYEIQSGVFQEIQPGSYIFMDADYYSNFTELGDHNHAFKKSSFVYSRIQSLKGLDSLNPRIILDAGLKAISLDSGPPEVLLPQDYPKFEYLNQGDEHGKLVPPIGCIVGSKQFKLGEIIKLVPGHCDPTVNMHNFLIGIRGNKVETVWPIEGRGPGH</sequence>
<protein>
    <submittedName>
        <fullName evidence="1">Uncharacterized protein</fullName>
    </submittedName>
</protein>
<evidence type="ECO:0000313" key="1">
    <source>
        <dbReference type="EMBL" id="KAJ9073113.1"/>
    </source>
</evidence>
<accession>A0ACC2TEY9</accession>
<reference evidence="1" key="1">
    <citation type="submission" date="2022-04" db="EMBL/GenBank/DDBJ databases">
        <title>Genome of the entomopathogenic fungus Entomophthora muscae.</title>
        <authorList>
            <person name="Elya C."/>
            <person name="Lovett B.R."/>
            <person name="Lee E."/>
            <person name="Macias A.M."/>
            <person name="Hajek A.E."/>
            <person name="De Bivort B.L."/>
            <person name="Kasson M.T."/>
            <person name="De Fine Licht H.H."/>
            <person name="Stajich J.E."/>
        </authorList>
    </citation>
    <scope>NUCLEOTIDE SEQUENCE</scope>
    <source>
        <strain evidence="1">Berkeley</strain>
    </source>
</reference>
<keyword evidence="2" id="KW-1185">Reference proteome</keyword>
<name>A0ACC2TEY9_9FUNG</name>
<dbReference type="EMBL" id="QTSX02002932">
    <property type="protein sequence ID" value="KAJ9073113.1"/>
    <property type="molecule type" value="Genomic_DNA"/>
</dbReference>
<comment type="caution">
    <text evidence="1">The sequence shown here is derived from an EMBL/GenBank/DDBJ whole genome shotgun (WGS) entry which is preliminary data.</text>
</comment>
<gene>
    <name evidence="1" type="ORF">DSO57_1020004</name>
</gene>
<evidence type="ECO:0000313" key="2">
    <source>
        <dbReference type="Proteomes" id="UP001165960"/>
    </source>
</evidence>